<protein>
    <submittedName>
        <fullName evidence="3">Amidase</fullName>
    </submittedName>
</protein>
<dbReference type="RefSeq" id="WP_248359373.1">
    <property type="nucleotide sequence ID" value="NZ_AP025591.1"/>
</dbReference>
<evidence type="ECO:0000259" key="2">
    <source>
        <dbReference type="Pfam" id="PF01425"/>
    </source>
</evidence>
<dbReference type="EMBL" id="AP025591">
    <property type="protein sequence ID" value="BDG02109.1"/>
    <property type="molecule type" value="Genomic_DNA"/>
</dbReference>
<accession>A0ABM7WRM1</accession>
<comment type="similarity">
    <text evidence="1">Belongs to the amidase family.</text>
</comment>
<dbReference type="PROSITE" id="PS00571">
    <property type="entry name" value="AMIDASES"/>
    <property type="match status" value="1"/>
</dbReference>
<dbReference type="PANTHER" id="PTHR11895">
    <property type="entry name" value="TRANSAMIDASE"/>
    <property type="match status" value="1"/>
</dbReference>
<reference evidence="4" key="1">
    <citation type="journal article" date="2022" name="Int. J. Syst. Evol. Microbiol.">
        <title>Anaeromyxobacter oryzae sp. nov., Anaeromyxobacter diazotrophicus sp. nov. and Anaeromyxobacter paludicola sp. nov., isolated from paddy soils.</title>
        <authorList>
            <person name="Itoh H."/>
            <person name="Xu Z."/>
            <person name="Mise K."/>
            <person name="Masuda Y."/>
            <person name="Ushijima N."/>
            <person name="Hayakawa C."/>
            <person name="Shiratori Y."/>
            <person name="Senoo K."/>
        </authorList>
    </citation>
    <scope>NUCLEOTIDE SEQUENCE [LARGE SCALE GENOMIC DNA]</scope>
    <source>
        <strain evidence="4">Red232</strain>
    </source>
</reference>
<dbReference type="Pfam" id="PF01425">
    <property type="entry name" value="Amidase"/>
    <property type="match status" value="1"/>
</dbReference>
<dbReference type="InterPro" id="IPR036928">
    <property type="entry name" value="AS_sf"/>
</dbReference>
<dbReference type="PANTHER" id="PTHR11895:SF7">
    <property type="entry name" value="GLUTAMYL-TRNA(GLN) AMIDOTRANSFERASE SUBUNIT A, MITOCHONDRIAL"/>
    <property type="match status" value="1"/>
</dbReference>
<keyword evidence="4" id="KW-1185">Reference proteome</keyword>
<dbReference type="InterPro" id="IPR000120">
    <property type="entry name" value="Amidase"/>
</dbReference>
<name>A0ABM7WRM1_9BACT</name>
<sequence>MRLPEYDRLDALALAERIRRGELTAADALEAAIERADARNPRLNAIVARYDDEARTRAKGPLPPGPLSGVPFLIKDLYTEWSGHPLTGSTRLSARRVAARDSDVVTRLLRAGVVLFGQTNTPELGVMAITESAFRGPARNPWNPAFTPGGSSGGSAAAVAARVVPAAHGNDGGGSLRIPASACGLFAMKPTRGRISMGPGAGEAMSGLATEGVLTRSVRDSAALLDLLAGGAPGDPYAAPARARPFVDEVGAAPGRLRVAYMRRSLFARETHPEATAAVEGAARLLAELGHDVIEVAPIIPRDALVHAYLVVLAAQVAVDVANAARIAGRKRRPDDLEPETAALDAAGRVLSAADLVQAEEEMHRAGRTMAAFLAAHDVLVTATTAQPALRIGQLAARAHERLAMRAVARVPSRTVLEKLFAAVGSRSFEATGNTMLFNQTGQPAMSVPLHVTAAGLPLGVQVAGRFGDEATLFRLAAQLEAARPWAERLPPGL</sequence>
<proteinExistence type="inferred from homology"/>
<evidence type="ECO:0000256" key="1">
    <source>
        <dbReference type="ARBA" id="ARBA00009199"/>
    </source>
</evidence>
<dbReference type="Proteomes" id="UP001162891">
    <property type="component" value="Chromosome"/>
</dbReference>
<dbReference type="InterPro" id="IPR020556">
    <property type="entry name" value="Amidase_CS"/>
</dbReference>
<feature type="domain" description="Amidase" evidence="2">
    <location>
        <begin position="27"/>
        <end position="473"/>
    </location>
</feature>
<dbReference type="InterPro" id="IPR023631">
    <property type="entry name" value="Amidase_dom"/>
</dbReference>
<dbReference type="SUPFAM" id="SSF75304">
    <property type="entry name" value="Amidase signature (AS) enzymes"/>
    <property type="match status" value="1"/>
</dbReference>
<gene>
    <name evidence="3" type="ORF">AMOR_11050</name>
</gene>
<evidence type="ECO:0000313" key="4">
    <source>
        <dbReference type="Proteomes" id="UP001162891"/>
    </source>
</evidence>
<organism evidence="3 4">
    <name type="scientific">Anaeromyxobacter oryzae</name>
    <dbReference type="NCBI Taxonomy" id="2918170"/>
    <lineage>
        <taxon>Bacteria</taxon>
        <taxon>Pseudomonadati</taxon>
        <taxon>Myxococcota</taxon>
        <taxon>Myxococcia</taxon>
        <taxon>Myxococcales</taxon>
        <taxon>Cystobacterineae</taxon>
        <taxon>Anaeromyxobacteraceae</taxon>
        <taxon>Anaeromyxobacter</taxon>
    </lineage>
</organism>
<evidence type="ECO:0000313" key="3">
    <source>
        <dbReference type="EMBL" id="BDG02109.1"/>
    </source>
</evidence>
<dbReference type="Gene3D" id="3.90.1300.10">
    <property type="entry name" value="Amidase signature (AS) domain"/>
    <property type="match status" value="1"/>
</dbReference>